<dbReference type="SUPFAM" id="SSF81321">
    <property type="entry name" value="Family A G protein-coupled receptor-like"/>
    <property type="match status" value="1"/>
</dbReference>
<evidence type="ECO:0000259" key="11">
    <source>
        <dbReference type="PROSITE" id="PS50262"/>
    </source>
</evidence>
<evidence type="ECO:0000256" key="10">
    <source>
        <dbReference type="SAM" id="Phobius"/>
    </source>
</evidence>
<keyword evidence="8" id="KW-0675">Receptor</keyword>
<feature type="domain" description="G-protein coupled receptors family 1 profile" evidence="11">
    <location>
        <begin position="34"/>
        <end position="291"/>
    </location>
</feature>
<sequence length="360" mass="40248">MNVSSNDDTSDFKITVYSYALPILLTLCIISIVLNFCIAISGFHARSTIKITAYLSFFLALADTFNSIIVCSGLVVFSLIGVVLKTGLENGCLKLFIETFRLGGIPIPVGHLLLIAATHYIGIVKPLEYERIVTKGRIKICVIICWLFPMTFVFTWFSVFSGRGFRSNECTEVAFMNELPWRAAYSVFFLCPFLAIVIIYARIYWVARKPNQENPNLAILENELNFKAIKTTGSIVGSYCLGLLPATISYALSYSGGPLYSPQLGEKTAVAIGISVNFLVILKSLLNPWIYSIGQLEVKIALKRLKYAIKERIFGPIPLDQIETTSLYALEHAIIMHEDSRQYRCVTSMKNMKTTPINLK</sequence>
<dbReference type="GO" id="GO:0004930">
    <property type="term" value="F:G protein-coupled receptor activity"/>
    <property type="evidence" value="ECO:0007669"/>
    <property type="project" value="UniProtKB-KW"/>
</dbReference>
<evidence type="ECO:0000256" key="2">
    <source>
        <dbReference type="ARBA" id="ARBA00010663"/>
    </source>
</evidence>
<dbReference type="Pfam" id="PF00001">
    <property type="entry name" value="7tm_1"/>
    <property type="match status" value="1"/>
</dbReference>
<feature type="transmembrane region" description="Helical" evidence="10">
    <location>
        <begin position="104"/>
        <end position="124"/>
    </location>
</feature>
<dbReference type="PANTHER" id="PTHR24249:SF418">
    <property type="entry name" value="G-PROTEIN COUPLED RECEPTORS FAMILY 1 PROFILE DOMAIN-CONTAINING PROTEIN"/>
    <property type="match status" value="1"/>
</dbReference>
<evidence type="ECO:0000256" key="1">
    <source>
        <dbReference type="ARBA" id="ARBA00004651"/>
    </source>
</evidence>
<comment type="caution">
    <text evidence="12">The sequence shown here is derived from an EMBL/GenBank/DDBJ whole genome shotgun (WGS) entry which is preliminary data.</text>
</comment>
<keyword evidence="7 10" id="KW-0472">Membrane</keyword>
<evidence type="ECO:0000256" key="7">
    <source>
        <dbReference type="ARBA" id="ARBA00023136"/>
    </source>
</evidence>
<dbReference type="CDD" id="cd00637">
    <property type="entry name" value="7tm_classA_rhodopsin-like"/>
    <property type="match status" value="1"/>
</dbReference>
<proteinExistence type="inferred from homology"/>
<keyword evidence="4 10" id="KW-0812">Transmembrane</keyword>
<feature type="transmembrane region" description="Helical" evidence="10">
    <location>
        <begin position="183"/>
        <end position="207"/>
    </location>
</feature>
<keyword evidence="9" id="KW-0807">Transducer</keyword>
<dbReference type="InterPro" id="IPR000276">
    <property type="entry name" value="GPCR_Rhodpsn"/>
</dbReference>
<feature type="transmembrane region" description="Helical" evidence="10">
    <location>
        <begin position="55"/>
        <end position="84"/>
    </location>
</feature>
<keyword evidence="5 10" id="KW-1133">Transmembrane helix</keyword>
<gene>
    <name evidence="12" type="ORF">AFUS01_LOCUS35984</name>
</gene>
<feature type="transmembrane region" description="Helical" evidence="10">
    <location>
        <begin position="136"/>
        <end position="157"/>
    </location>
</feature>
<evidence type="ECO:0000313" key="13">
    <source>
        <dbReference type="Proteomes" id="UP000708208"/>
    </source>
</evidence>
<protein>
    <recommendedName>
        <fullName evidence="11">G-protein coupled receptors family 1 profile domain-containing protein</fullName>
    </recommendedName>
</protein>
<dbReference type="EMBL" id="CAJVCH010537837">
    <property type="protein sequence ID" value="CAG7825903.1"/>
    <property type="molecule type" value="Genomic_DNA"/>
</dbReference>
<evidence type="ECO:0000313" key="12">
    <source>
        <dbReference type="EMBL" id="CAG7825903.1"/>
    </source>
</evidence>
<evidence type="ECO:0000256" key="8">
    <source>
        <dbReference type="ARBA" id="ARBA00023170"/>
    </source>
</evidence>
<evidence type="ECO:0000256" key="9">
    <source>
        <dbReference type="ARBA" id="ARBA00023224"/>
    </source>
</evidence>
<reference evidence="12" key="1">
    <citation type="submission" date="2021-06" db="EMBL/GenBank/DDBJ databases">
        <authorList>
            <person name="Hodson N. C."/>
            <person name="Mongue J. A."/>
            <person name="Jaron S. K."/>
        </authorList>
    </citation>
    <scope>NUCLEOTIDE SEQUENCE</scope>
</reference>
<accession>A0A8J2L688</accession>
<evidence type="ECO:0000256" key="4">
    <source>
        <dbReference type="ARBA" id="ARBA00022692"/>
    </source>
</evidence>
<dbReference type="PROSITE" id="PS50262">
    <property type="entry name" value="G_PROTEIN_RECEP_F1_2"/>
    <property type="match status" value="1"/>
</dbReference>
<keyword evidence="6" id="KW-0297">G-protein coupled receptor</keyword>
<comment type="similarity">
    <text evidence="2">Belongs to the G-protein coupled receptor 1 family.</text>
</comment>
<evidence type="ECO:0000256" key="6">
    <source>
        <dbReference type="ARBA" id="ARBA00023040"/>
    </source>
</evidence>
<feature type="transmembrane region" description="Helical" evidence="10">
    <location>
        <begin position="268"/>
        <end position="286"/>
    </location>
</feature>
<dbReference type="GO" id="GO:0005886">
    <property type="term" value="C:plasma membrane"/>
    <property type="evidence" value="ECO:0007669"/>
    <property type="project" value="UniProtKB-SubCell"/>
</dbReference>
<comment type="subcellular location">
    <subcellularLocation>
        <location evidence="1">Cell membrane</location>
        <topology evidence="1">Multi-pass membrane protein</topology>
    </subcellularLocation>
</comment>
<dbReference type="Proteomes" id="UP000708208">
    <property type="component" value="Unassembled WGS sequence"/>
</dbReference>
<evidence type="ECO:0000256" key="3">
    <source>
        <dbReference type="ARBA" id="ARBA00022475"/>
    </source>
</evidence>
<dbReference type="PANTHER" id="PTHR24249">
    <property type="entry name" value="HISTAMINE RECEPTOR-RELATED G-PROTEIN COUPLED RECEPTOR"/>
    <property type="match status" value="1"/>
</dbReference>
<keyword evidence="3" id="KW-1003">Cell membrane</keyword>
<dbReference type="InterPro" id="IPR017452">
    <property type="entry name" value="GPCR_Rhodpsn_7TM"/>
</dbReference>
<feature type="transmembrane region" description="Helical" evidence="10">
    <location>
        <begin position="228"/>
        <end position="248"/>
    </location>
</feature>
<dbReference type="AlphaFoldDB" id="A0A8J2L688"/>
<dbReference type="OrthoDB" id="9894375at2759"/>
<evidence type="ECO:0000256" key="5">
    <source>
        <dbReference type="ARBA" id="ARBA00022989"/>
    </source>
</evidence>
<name>A0A8J2L688_9HEXA</name>
<feature type="transmembrane region" description="Helical" evidence="10">
    <location>
        <begin position="20"/>
        <end position="43"/>
    </location>
</feature>
<dbReference type="InterPro" id="IPR050569">
    <property type="entry name" value="TAAR"/>
</dbReference>
<keyword evidence="13" id="KW-1185">Reference proteome</keyword>
<organism evidence="12 13">
    <name type="scientific">Allacma fusca</name>
    <dbReference type="NCBI Taxonomy" id="39272"/>
    <lineage>
        <taxon>Eukaryota</taxon>
        <taxon>Metazoa</taxon>
        <taxon>Ecdysozoa</taxon>
        <taxon>Arthropoda</taxon>
        <taxon>Hexapoda</taxon>
        <taxon>Collembola</taxon>
        <taxon>Symphypleona</taxon>
        <taxon>Sminthuridae</taxon>
        <taxon>Allacma</taxon>
    </lineage>
</organism>